<protein>
    <submittedName>
        <fullName evidence="3">Uncharacterized protein</fullName>
    </submittedName>
</protein>
<evidence type="ECO:0000313" key="4">
    <source>
        <dbReference type="Proteomes" id="UP001233271"/>
    </source>
</evidence>
<sequence length="299" mass="33677">MMSSGTNSGARSASSTTQPGETLPRISEEASRPSSASTASITDDDDQMFFFQTRGPVQSSMPTFSEYLPRFIPRPPDPTKISEDLKNLNTHVVTISAMVNTISVEIYRLSEKAKKQTMDVNLVEDKMVLSKEGLNALKDQLEAQGELHENALMACVHYQEQLQMETAKLERQTAELQKETAGLKDETAELRTKLLTKLHTELRAELRAELDSLREETVKEKVRLDSVKNTAEVGETALKATVRQQEKAQKRENTELRAQLDKMREEYNEFGKRIAAVEAKVDIVPTVRNTNRGWECCIQ</sequence>
<dbReference type="RefSeq" id="XP_060455342.1">
    <property type="nucleotide sequence ID" value="XM_060598560.1"/>
</dbReference>
<feature type="compositionally biased region" description="Polar residues" evidence="2">
    <location>
        <begin position="1"/>
        <end position="20"/>
    </location>
</feature>
<keyword evidence="4" id="KW-1185">Reference proteome</keyword>
<gene>
    <name evidence="3" type="ORF">CcaverHIS019_0301460</name>
</gene>
<keyword evidence="1" id="KW-0175">Coiled coil</keyword>
<dbReference type="EMBL" id="AP028214">
    <property type="protein sequence ID" value="BEI90076.1"/>
    <property type="molecule type" value="Genomic_DNA"/>
</dbReference>
<evidence type="ECO:0000256" key="2">
    <source>
        <dbReference type="SAM" id="MobiDB-lite"/>
    </source>
</evidence>
<reference evidence="3" key="1">
    <citation type="journal article" date="2023" name="BMC Genomics">
        <title>Chromosome-level genome assemblies of Cutaneotrichosporon spp. (Trichosporonales, Basidiomycota) reveal imbalanced evolution between nucleotide sequences and chromosome synteny.</title>
        <authorList>
            <person name="Kobayashi Y."/>
            <person name="Kayamori A."/>
            <person name="Aoki K."/>
            <person name="Shiwa Y."/>
            <person name="Matsutani M."/>
            <person name="Fujita N."/>
            <person name="Sugita T."/>
            <person name="Iwasaki W."/>
            <person name="Tanaka N."/>
            <person name="Takashima M."/>
        </authorList>
    </citation>
    <scope>NUCLEOTIDE SEQUENCE</scope>
    <source>
        <strain evidence="3">HIS019</strain>
    </source>
</reference>
<organism evidence="3 4">
    <name type="scientific">Cutaneotrichosporon cavernicola</name>
    <dbReference type="NCBI Taxonomy" id="279322"/>
    <lineage>
        <taxon>Eukaryota</taxon>
        <taxon>Fungi</taxon>
        <taxon>Dikarya</taxon>
        <taxon>Basidiomycota</taxon>
        <taxon>Agaricomycotina</taxon>
        <taxon>Tremellomycetes</taxon>
        <taxon>Trichosporonales</taxon>
        <taxon>Trichosporonaceae</taxon>
        <taxon>Cutaneotrichosporon</taxon>
    </lineage>
</organism>
<evidence type="ECO:0000256" key="1">
    <source>
        <dbReference type="SAM" id="Coils"/>
    </source>
</evidence>
<evidence type="ECO:0000313" key="3">
    <source>
        <dbReference type="EMBL" id="BEI90076.1"/>
    </source>
</evidence>
<feature type="region of interest" description="Disordered" evidence="2">
    <location>
        <begin position="1"/>
        <end position="47"/>
    </location>
</feature>
<proteinExistence type="predicted"/>
<feature type="coiled-coil region" evidence="1">
    <location>
        <begin position="131"/>
        <end position="280"/>
    </location>
</feature>
<dbReference type="KEGG" id="ccac:CcaHIS019_0301460"/>
<dbReference type="AlphaFoldDB" id="A0AA48IEZ8"/>
<dbReference type="Proteomes" id="UP001233271">
    <property type="component" value="Chromosome 3"/>
</dbReference>
<dbReference type="GeneID" id="85493947"/>
<name>A0AA48IEZ8_9TREE</name>
<accession>A0AA48IEZ8</accession>